<evidence type="ECO:0000259" key="10">
    <source>
        <dbReference type="PROSITE" id="PS50922"/>
    </source>
</evidence>
<dbReference type="SMART" id="SM00724">
    <property type="entry name" value="TLC"/>
    <property type="match status" value="1"/>
</dbReference>
<dbReference type="GO" id="GO:0016020">
    <property type="term" value="C:membrane"/>
    <property type="evidence" value="ECO:0007669"/>
    <property type="project" value="UniProtKB-SubCell"/>
</dbReference>
<keyword evidence="11" id="KW-1185">Reference proteome</keyword>
<dbReference type="InterPro" id="IPR006634">
    <property type="entry name" value="TLC-dom"/>
</dbReference>
<keyword evidence="5 9" id="KW-1133">Transmembrane helix</keyword>
<evidence type="ECO:0000256" key="2">
    <source>
        <dbReference type="ARBA" id="ARBA00004760"/>
    </source>
</evidence>
<feature type="transmembrane region" description="Helical" evidence="9">
    <location>
        <begin position="266"/>
        <end position="293"/>
    </location>
</feature>
<dbReference type="AlphaFoldDB" id="A0A6P8I7V0"/>
<comment type="pathway">
    <text evidence="3">Sphingolipid metabolism.</text>
</comment>
<feature type="transmembrane region" description="Helical" evidence="9">
    <location>
        <begin position="94"/>
        <end position="114"/>
    </location>
</feature>
<evidence type="ECO:0000256" key="6">
    <source>
        <dbReference type="ARBA" id="ARBA00023136"/>
    </source>
</evidence>
<feature type="compositionally biased region" description="Basic and acidic residues" evidence="8">
    <location>
        <begin position="347"/>
        <end position="367"/>
    </location>
</feature>
<sequence length="380" mass="45507">MASNYLEIFPRIWESFLIEWKTSPPTSNFLQNFIKDCSRYGVIKKEDLYLTFLLAIFFTLQRYAATAFFFKPIANYFQFIKKDKEKFPESAWKLFYYFSVYCYCTYTLFSHRLMENPRSIWKGWERGMAIPNDIYNIYVVEAGFYFHSIYATIYMDKWRRDSVVMILHHILANSLIIFSFAMRYHNIGIIVLYLHDISDIFLESTKIFLCFKSAPGRQQTFAGYLVNVGFLSFAFSWFYCRLYQYPHKVLYSTGHFARHILPDAPFYFFFNGLLWMLFAMNIWWFHFVLWLIWRVVNGESREVEDTREIEKSKEPLKSHSANGDVVNNGVHEKNNILKTSNKINKLSNDEQIKKKEEKDKQVEDKDITIPQHRKKHLQGN</sequence>
<feature type="transmembrane region" description="Helical" evidence="9">
    <location>
        <begin position="48"/>
        <end position="73"/>
    </location>
</feature>
<proteinExistence type="predicted"/>
<evidence type="ECO:0000313" key="12">
    <source>
        <dbReference type="RefSeq" id="XP_031564644.1"/>
    </source>
</evidence>
<dbReference type="PROSITE" id="PS50922">
    <property type="entry name" value="TLC"/>
    <property type="match status" value="1"/>
</dbReference>
<dbReference type="GO" id="GO:0050291">
    <property type="term" value="F:sphingosine N-acyltransferase activity"/>
    <property type="evidence" value="ECO:0007669"/>
    <property type="project" value="InterPro"/>
</dbReference>
<evidence type="ECO:0000256" key="7">
    <source>
        <dbReference type="PROSITE-ProRule" id="PRU00205"/>
    </source>
</evidence>
<dbReference type="InterPro" id="IPR016439">
    <property type="entry name" value="Lag1/Lac1-like"/>
</dbReference>
<keyword evidence="6 7" id="KW-0472">Membrane</keyword>
<evidence type="ECO:0000256" key="9">
    <source>
        <dbReference type="SAM" id="Phobius"/>
    </source>
</evidence>
<dbReference type="OrthoDB" id="537032at2759"/>
<dbReference type="GO" id="GO:0046513">
    <property type="term" value="P:ceramide biosynthetic process"/>
    <property type="evidence" value="ECO:0007669"/>
    <property type="project" value="InterPro"/>
</dbReference>
<dbReference type="Pfam" id="PF03798">
    <property type="entry name" value="TRAM_LAG1_CLN8"/>
    <property type="match status" value="1"/>
</dbReference>
<keyword evidence="4 7" id="KW-0812">Transmembrane</keyword>
<feature type="compositionally biased region" description="Basic and acidic residues" evidence="8">
    <location>
        <begin position="308"/>
        <end position="317"/>
    </location>
</feature>
<comment type="pathway">
    <text evidence="2">Lipid metabolism; sphingolipid metabolism.</text>
</comment>
<dbReference type="Proteomes" id="UP000515163">
    <property type="component" value="Unplaced"/>
</dbReference>
<evidence type="ECO:0000313" key="11">
    <source>
        <dbReference type="Proteomes" id="UP000515163"/>
    </source>
</evidence>
<dbReference type="GeneID" id="116300026"/>
<evidence type="ECO:0000256" key="4">
    <source>
        <dbReference type="ARBA" id="ARBA00022692"/>
    </source>
</evidence>
<feature type="compositionally biased region" description="Polar residues" evidence="8">
    <location>
        <begin position="336"/>
        <end position="346"/>
    </location>
</feature>
<reference evidence="12" key="1">
    <citation type="submission" date="2025-08" db="UniProtKB">
        <authorList>
            <consortium name="RefSeq"/>
        </authorList>
    </citation>
    <scope>IDENTIFICATION</scope>
</reference>
<dbReference type="PANTHER" id="PTHR12560">
    <property type="entry name" value="LONGEVITY ASSURANCE FACTOR 1 LAG1"/>
    <property type="match status" value="1"/>
</dbReference>
<dbReference type="KEGG" id="aten:116300026"/>
<evidence type="ECO:0000256" key="1">
    <source>
        <dbReference type="ARBA" id="ARBA00004141"/>
    </source>
</evidence>
<feature type="transmembrane region" description="Helical" evidence="9">
    <location>
        <begin position="221"/>
        <end position="239"/>
    </location>
</feature>
<name>A0A6P8I7V0_ACTTE</name>
<comment type="subcellular location">
    <subcellularLocation>
        <location evidence="1">Membrane</location>
        <topology evidence="1">Multi-pass membrane protein</topology>
    </subcellularLocation>
</comment>
<dbReference type="FunCoup" id="A0A6P8I7V0">
    <property type="interactions" value="334"/>
</dbReference>
<feature type="domain" description="TLC" evidence="10">
    <location>
        <begin position="85"/>
        <end position="297"/>
    </location>
</feature>
<feature type="region of interest" description="Disordered" evidence="8">
    <location>
        <begin position="308"/>
        <end position="380"/>
    </location>
</feature>
<feature type="transmembrane region" description="Helical" evidence="9">
    <location>
        <begin position="134"/>
        <end position="155"/>
    </location>
</feature>
<gene>
    <name evidence="12" type="primary">LOC116300026</name>
</gene>
<organism evidence="11 12">
    <name type="scientific">Actinia tenebrosa</name>
    <name type="common">Australian red waratah sea anemone</name>
    <dbReference type="NCBI Taxonomy" id="6105"/>
    <lineage>
        <taxon>Eukaryota</taxon>
        <taxon>Metazoa</taxon>
        <taxon>Cnidaria</taxon>
        <taxon>Anthozoa</taxon>
        <taxon>Hexacorallia</taxon>
        <taxon>Actiniaria</taxon>
        <taxon>Actiniidae</taxon>
        <taxon>Actinia</taxon>
    </lineage>
</organism>
<protein>
    <submittedName>
        <fullName evidence="12">Ceramide synthase 1-like</fullName>
    </submittedName>
</protein>
<dbReference type="UniPathway" id="UPA00222"/>
<dbReference type="RefSeq" id="XP_031564644.1">
    <property type="nucleotide sequence ID" value="XM_031708784.1"/>
</dbReference>
<dbReference type="PANTHER" id="PTHR12560:SF58">
    <property type="entry name" value="CERAMIDE SYNTHASE 1"/>
    <property type="match status" value="1"/>
</dbReference>
<evidence type="ECO:0000256" key="5">
    <source>
        <dbReference type="ARBA" id="ARBA00022989"/>
    </source>
</evidence>
<evidence type="ECO:0000256" key="8">
    <source>
        <dbReference type="SAM" id="MobiDB-lite"/>
    </source>
</evidence>
<dbReference type="InParanoid" id="A0A6P8I7V0"/>
<feature type="compositionally biased region" description="Basic residues" evidence="8">
    <location>
        <begin position="371"/>
        <end position="380"/>
    </location>
</feature>
<evidence type="ECO:0000256" key="3">
    <source>
        <dbReference type="ARBA" id="ARBA00004991"/>
    </source>
</evidence>
<feature type="transmembrane region" description="Helical" evidence="9">
    <location>
        <begin position="162"/>
        <end position="181"/>
    </location>
</feature>
<accession>A0A6P8I7V0</accession>